<dbReference type="Proteomes" id="UP001497392">
    <property type="component" value="Unassembled WGS sequence"/>
</dbReference>
<feature type="compositionally biased region" description="Basic and acidic residues" evidence="1">
    <location>
        <begin position="178"/>
        <end position="202"/>
    </location>
</feature>
<feature type="compositionally biased region" description="Acidic residues" evidence="1">
    <location>
        <begin position="325"/>
        <end position="344"/>
    </location>
</feature>
<dbReference type="EMBL" id="CAXHTA020000008">
    <property type="protein sequence ID" value="CAL5223040.1"/>
    <property type="molecule type" value="Genomic_DNA"/>
</dbReference>
<keyword evidence="3" id="KW-1185">Reference proteome</keyword>
<feature type="compositionally biased region" description="Basic and acidic residues" evidence="1">
    <location>
        <begin position="235"/>
        <end position="256"/>
    </location>
</feature>
<dbReference type="PANTHER" id="PTHR13468:SF1">
    <property type="entry name" value="PROTEIN DEK"/>
    <property type="match status" value="1"/>
</dbReference>
<name>A0ABP1FSZ6_9CHLO</name>
<feature type="compositionally biased region" description="Basic and acidic residues" evidence="1">
    <location>
        <begin position="152"/>
        <end position="170"/>
    </location>
</feature>
<evidence type="ECO:0000256" key="1">
    <source>
        <dbReference type="SAM" id="MobiDB-lite"/>
    </source>
</evidence>
<gene>
    <name evidence="2" type="primary">g5495</name>
    <name evidence="2" type="ORF">VP750_LOCUS4699</name>
</gene>
<feature type="compositionally biased region" description="Low complexity" evidence="1">
    <location>
        <begin position="9"/>
        <end position="20"/>
    </location>
</feature>
<feature type="region of interest" description="Disordered" evidence="1">
    <location>
        <begin position="313"/>
        <end position="434"/>
    </location>
</feature>
<dbReference type="InterPro" id="IPR044198">
    <property type="entry name" value="DEK"/>
</dbReference>
<feature type="region of interest" description="Disordered" evidence="1">
    <location>
        <begin position="457"/>
        <end position="485"/>
    </location>
</feature>
<dbReference type="PANTHER" id="PTHR13468">
    <property type="entry name" value="DEK PROTEIN"/>
    <property type="match status" value="1"/>
</dbReference>
<dbReference type="SUPFAM" id="SSF109715">
    <property type="entry name" value="DEK C-terminal domain"/>
    <property type="match status" value="1"/>
</dbReference>
<feature type="region of interest" description="Disordered" evidence="1">
    <location>
        <begin position="152"/>
        <end position="281"/>
    </location>
</feature>
<protein>
    <submittedName>
        <fullName evidence="2">G5495 protein</fullName>
    </submittedName>
</protein>
<evidence type="ECO:0000313" key="2">
    <source>
        <dbReference type="EMBL" id="CAL5223040.1"/>
    </source>
</evidence>
<feature type="compositionally biased region" description="Low complexity" evidence="1">
    <location>
        <begin position="356"/>
        <end position="367"/>
    </location>
</feature>
<evidence type="ECO:0000313" key="3">
    <source>
        <dbReference type="Proteomes" id="UP001497392"/>
    </source>
</evidence>
<organism evidence="2 3">
    <name type="scientific">Coccomyxa viridis</name>
    <dbReference type="NCBI Taxonomy" id="1274662"/>
    <lineage>
        <taxon>Eukaryota</taxon>
        <taxon>Viridiplantae</taxon>
        <taxon>Chlorophyta</taxon>
        <taxon>core chlorophytes</taxon>
        <taxon>Trebouxiophyceae</taxon>
        <taxon>Trebouxiophyceae incertae sedis</taxon>
        <taxon>Coccomyxaceae</taxon>
        <taxon>Coccomyxa</taxon>
    </lineage>
</organism>
<feature type="compositionally biased region" description="Basic and acidic residues" evidence="1">
    <location>
        <begin position="38"/>
        <end position="54"/>
    </location>
</feature>
<sequence>MSEAKPEKAAASAPDAPTSEPRARRERKQADFFTPDGPKGDGQKRAIPEGKGTKLSDIPNVAFHFTKVKGGTELVESIHSLLFKSKGKLSTRKRDIMAFSGFAYEDETERGKHSEKLEKWKLDDIHKFMDLLDMPRGSGDKKTKVSSVMDFLEKPEKLSDTDKAEKASKAKEKKAKAKEKADKAAEKKTAKKEKEVAKKEKASAAATKTPAKKGASKAAAQKDEAGPSTTKRKAAAKDTPRKRTKKNDGEAAKAEEGAAEGPSDEELKKEVEGILDSAGENFSMKDLLAKLQETHKMSFQKRKPFLKEVTSEYLGKKQAGKAEEAPEEAAAEEEAKDMETEADAAAEQPKEEVEAGEPAANGAIAAPMDEDAKEPAGDAAAEAAAPEAGDVANETSAAVPEEAAAAEPDKKADGEPQVPADDTEVPQVTAGEMPALAAAQNGVGTAAEMNALAAETAAPGLETAATTDPAAPGESENLVPSGPTA</sequence>
<reference evidence="2 3" key="1">
    <citation type="submission" date="2024-06" db="EMBL/GenBank/DDBJ databases">
        <authorList>
            <person name="Kraege A."/>
            <person name="Thomma B."/>
        </authorList>
    </citation>
    <scope>NUCLEOTIDE SEQUENCE [LARGE SCALE GENOMIC DNA]</scope>
</reference>
<accession>A0ABP1FSZ6</accession>
<dbReference type="Gene3D" id="1.10.10.60">
    <property type="entry name" value="Homeodomain-like"/>
    <property type="match status" value="1"/>
</dbReference>
<comment type="caution">
    <text evidence="2">The sequence shown here is derived from an EMBL/GenBank/DDBJ whole genome shotgun (WGS) entry which is preliminary data.</text>
</comment>
<feature type="region of interest" description="Disordered" evidence="1">
    <location>
        <begin position="1"/>
        <end position="55"/>
    </location>
</feature>
<feature type="compositionally biased region" description="Low complexity" evidence="1">
    <location>
        <begin position="377"/>
        <end position="406"/>
    </location>
</feature>
<proteinExistence type="predicted"/>